<evidence type="ECO:0000313" key="6">
    <source>
        <dbReference type="EMBL" id="MDR6726317.1"/>
    </source>
</evidence>
<dbReference type="Pfam" id="PF01380">
    <property type="entry name" value="SIS"/>
    <property type="match status" value="1"/>
</dbReference>
<dbReference type="InterPro" id="IPR035472">
    <property type="entry name" value="RpiR-like_SIS"/>
</dbReference>
<keyword evidence="3" id="KW-0804">Transcription</keyword>
<evidence type="ECO:0000259" key="5">
    <source>
        <dbReference type="PROSITE" id="PS51464"/>
    </source>
</evidence>
<dbReference type="PANTHER" id="PTHR30514">
    <property type="entry name" value="GLUCOKINASE"/>
    <property type="match status" value="1"/>
</dbReference>
<accession>A0AAP5H5Q9</accession>
<evidence type="ECO:0000256" key="3">
    <source>
        <dbReference type="ARBA" id="ARBA00023163"/>
    </source>
</evidence>
<dbReference type="Proteomes" id="UP001254832">
    <property type="component" value="Unassembled WGS sequence"/>
</dbReference>
<dbReference type="EMBL" id="JAVDTR010000016">
    <property type="protein sequence ID" value="MDR6726317.1"/>
    <property type="molecule type" value="Genomic_DNA"/>
</dbReference>
<dbReference type="PROSITE" id="PS51464">
    <property type="entry name" value="SIS"/>
    <property type="match status" value="1"/>
</dbReference>
<dbReference type="AlphaFoldDB" id="A0AAP5H5Q9"/>
<dbReference type="PANTHER" id="PTHR30514:SF10">
    <property type="entry name" value="MURR_RPIR FAMILY TRANSCRIPTIONAL REGULATOR"/>
    <property type="match status" value="1"/>
</dbReference>
<dbReference type="GO" id="GO:1901135">
    <property type="term" value="P:carbohydrate derivative metabolic process"/>
    <property type="evidence" value="ECO:0007669"/>
    <property type="project" value="InterPro"/>
</dbReference>
<gene>
    <name evidence="6" type="ORF">J2W91_004828</name>
</gene>
<dbReference type="CDD" id="cd05013">
    <property type="entry name" value="SIS_RpiR"/>
    <property type="match status" value="1"/>
</dbReference>
<dbReference type="Gene3D" id="1.10.10.10">
    <property type="entry name" value="Winged helix-like DNA-binding domain superfamily/Winged helix DNA-binding domain"/>
    <property type="match status" value="1"/>
</dbReference>
<keyword evidence="2 6" id="KW-0238">DNA-binding</keyword>
<dbReference type="PROSITE" id="PS51071">
    <property type="entry name" value="HTH_RPIR"/>
    <property type="match status" value="1"/>
</dbReference>
<name>A0AAP5H5Q9_PAEAM</name>
<evidence type="ECO:0000313" key="7">
    <source>
        <dbReference type="Proteomes" id="UP001254832"/>
    </source>
</evidence>
<organism evidence="6 7">
    <name type="scientific">Paenibacillus amylolyticus</name>
    <dbReference type="NCBI Taxonomy" id="1451"/>
    <lineage>
        <taxon>Bacteria</taxon>
        <taxon>Bacillati</taxon>
        <taxon>Bacillota</taxon>
        <taxon>Bacilli</taxon>
        <taxon>Bacillales</taxon>
        <taxon>Paenibacillaceae</taxon>
        <taxon>Paenibacillus</taxon>
    </lineage>
</organism>
<dbReference type="GO" id="GO:0003700">
    <property type="term" value="F:DNA-binding transcription factor activity"/>
    <property type="evidence" value="ECO:0007669"/>
    <property type="project" value="InterPro"/>
</dbReference>
<protein>
    <submittedName>
        <fullName evidence="6">DNA-binding MurR/RpiR family transcriptional regulator</fullName>
    </submittedName>
</protein>
<dbReference type="InterPro" id="IPR001347">
    <property type="entry name" value="SIS_dom"/>
</dbReference>
<evidence type="ECO:0000256" key="1">
    <source>
        <dbReference type="ARBA" id="ARBA00023015"/>
    </source>
</evidence>
<feature type="domain" description="SIS" evidence="5">
    <location>
        <begin position="125"/>
        <end position="266"/>
    </location>
</feature>
<dbReference type="Gene3D" id="3.40.50.10490">
    <property type="entry name" value="Glucose-6-phosphate isomerase like protein, domain 1"/>
    <property type="match status" value="1"/>
</dbReference>
<reference evidence="6" key="1">
    <citation type="submission" date="2023-07" db="EMBL/GenBank/DDBJ databases">
        <title>Sorghum-associated microbial communities from plants grown in Nebraska, USA.</title>
        <authorList>
            <person name="Schachtman D."/>
        </authorList>
    </citation>
    <scope>NUCLEOTIDE SEQUENCE</scope>
    <source>
        <strain evidence="6">BE80</strain>
    </source>
</reference>
<dbReference type="InterPro" id="IPR047640">
    <property type="entry name" value="RpiR-like"/>
</dbReference>
<dbReference type="GO" id="GO:0003677">
    <property type="term" value="F:DNA binding"/>
    <property type="evidence" value="ECO:0007669"/>
    <property type="project" value="UniProtKB-KW"/>
</dbReference>
<sequence>MNILMQLSEMQNFTPNEQSIASYILKHKEHVLQLSIQELAKATYTSHSAIHRLTQKLGLTGFKEFTITLAREFQQSTQSISNVNPNYPFGSGESSLQVAQEIAELMKETIEKNVAYMDDELLSQTAHLLNNANRIFIYAQGDSQIRAKSFQNKCFKINKYVVIATELSEWIYHTINLTSQDCAIFLTYHGISPNYVQVAQHFNRENIPFITITSSNQSELAKLSTYCIRVPNDEEKLAKIGTFSSQIAFEYVLNVLYSCIYKIDYLKNMHTTTESLKKFQINNLMKDI</sequence>
<evidence type="ECO:0000259" key="4">
    <source>
        <dbReference type="PROSITE" id="PS51071"/>
    </source>
</evidence>
<feature type="domain" description="HTH rpiR-type" evidence="4">
    <location>
        <begin position="1"/>
        <end position="76"/>
    </location>
</feature>
<proteinExistence type="predicted"/>
<keyword evidence="1" id="KW-0805">Transcription regulation</keyword>
<dbReference type="SUPFAM" id="SSF53697">
    <property type="entry name" value="SIS domain"/>
    <property type="match status" value="1"/>
</dbReference>
<dbReference type="Pfam" id="PF01418">
    <property type="entry name" value="HTH_6"/>
    <property type="match status" value="1"/>
</dbReference>
<dbReference type="InterPro" id="IPR036388">
    <property type="entry name" value="WH-like_DNA-bd_sf"/>
</dbReference>
<evidence type="ECO:0000256" key="2">
    <source>
        <dbReference type="ARBA" id="ARBA00023125"/>
    </source>
</evidence>
<dbReference type="SUPFAM" id="SSF46689">
    <property type="entry name" value="Homeodomain-like"/>
    <property type="match status" value="1"/>
</dbReference>
<dbReference type="RefSeq" id="WP_310144488.1">
    <property type="nucleotide sequence ID" value="NZ_JAVDTR010000016.1"/>
</dbReference>
<dbReference type="InterPro" id="IPR000281">
    <property type="entry name" value="HTH_RpiR"/>
</dbReference>
<comment type="caution">
    <text evidence="6">The sequence shown here is derived from an EMBL/GenBank/DDBJ whole genome shotgun (WGS) entry which is preliminary data.</text>
</comment>
<dbReference type="GO" id="GO:0097367">
    <property type="term" value="F:carbohydrate derivative binding"/>
    <property type="evidence" value="ECO:0007669"/>
    <property type="project" value="InterPro"/>
</dbReference>
<dbReference type="InterPro" id="IPR009057">
    <property type="entry name" value="Homeodomain-like_sf"/>
</dbReference>
<dbReference type="InterPro" id="IPR046348">
    <property type="entry name" value="SIS_dom_sf"/>
</dbReference>